<keyword evidence="4 7" id="KW-0472">Membrane</keyword>
<dbReference type="OrthoDB" id="3648173at2759"/>
<evidence type="ECO:0000256" key="2">
    <source>
        <dbReference type="ARBA" id="ARBA00022692"/>
    </source>
</evidence>
<feature type="transmembrane region" description="Helical" evidence="7">
    <location>
        <begin position="190"/>
        <end position="210"/>
    </location>
</feature>
<dbReference type="EMBL" id="JAFIMR010000052">
    <property type="protein sequence ID" value="KAI1855027.1"/>
    <property type="molecule type" value="Genomic_DNA"/>
</dbReference>
<evidence type="ECO:0000256" key="4">
    <source>
        <dbReference type="ARBA" id="ARBA00023136"/>
    </source>
</evidence>
<feature type="transmembrane region" description="Helical" evidence="7">
    <location>
        <begin position="111"/>
        <end position="142"/>
    </location>
</feature>
<feature type="compositionally biased region" description="Basic and acidic residues" evidence="6">
    <location>
        <begin position="331"/>
        <end position="341"/>
    </location>
</feature>
<feature type="transmembrane region" description="Helical" evidence="7">
    <location>
        <begin position="154"/>
        <end position="178"/>
    </location>
</feature>
<keyword evidence="2 7" id="KW-0812">Transmembrane</keyword>
<dbReference type="InterPro" id="IPR052337">
    <property type="entry name" value="SAT4-like"/>
</dbReference>
<feature type="compositionally biased region" description="Polar residues" evidence="6">
    <location>
        <begin position="265"/>
        <end position="286"/>
    </location>
</feature>
<protein>
    <recommendedName>
        <fullName evidence="8">Rhodopsin domain-containing protein</fullName>
    </recommendedName>
</protein>
<dbReference type="InterPro" id="IPR049326">
    <property type="entry name" value="Rhodopsin_dom_fungi"/>
</dbReference>
<evidence type="ECO:0000256" key="7">
    <source>
        <dbReference type="SAM" id="Phobius"/>
    </source>
</evidence>
<dbReference type="PANTHER" id="PTHR33048:SF47">
    <property type="entry name" value="INTEGRAL MEMBRANE PROTEIN-RELATED"/>
    <property type="match status" value="1"/>
</dbReference>
<evidence type="ECO:0000313" key="9">
    <source>
        <dbReference type="EMBL" id="KAI1855027.1"/>
    </source>
</evidence>
<evidence type="ECO:0000256" key="3">
    <source>
        <dbReference type="ARBA" id="ARBA00022989"/>
    </source>
</evidence>
<dbReference type="Proteomes" id="UP000829685">
    <property type="component" value="Unassembled WGS sequence"/>
</dbReference>
<evidence type="ECO:0000256" key="5">
    <source>
        <dbReference type="ARBA" id="ARBA00038359"/>
    </source>
</evidence>
<sequence length="412" mass="45497">MAGALCSVVATIATALRLYTRFYINHQVGTDDWFAILGLLCTIGMATSQNVNAGKYLGRHVWDLNMPSDLAPFLEIFWITELFYNAALLFIKMTFLFQYYRVFRQIRTMRITYIVAMFLVSGWNIGQLFAVIFLCIPVSGFWDKTIQASCQDQQLGVFLNAAGNLVTDICIILLPLPSLWKLRLPRAQKIALFCIFGIGSITCIISIVRLTTIKSDGSDFTYNSSTSACYSIAELASGITCAALATLRPLGNRLFPSIFSRSSGSTNQYNQNDKNLPTIGSSQQYASMRKKKGDRRSSAISEEILYRRDAELELDSLGSSTPGTPTKNKSVSKDLDTDAPHHSATIQKEVRSAEEPTEVLGLKTGCEAKVTCPKLNGRSRASTLGDIDGDVPTRAAILVERDWTVQKGRLDS</sequence>
<keyword evidence="10" id="KW-1185">Reference proteome</keyword>
<organism evidence="9 10">
    <name type="scientific">Neoarthrinium moseri</name>
    <dbReference type="NCBI Taxonomy" id="1658444"/>
    <lineage>
        <taxon>Eukaryota</taxon>
        <taxon>Fungi</taxon>
        <taxon>Dikarya</taxon>
        <taxon>Ascomycota</taxon>
        <taxon>Pezizomycotina</taxon>
        <taxon>Sordariomycetes</taxon>
        <taxon>Xylariomycetidae</taxon>
        <taxon>Amphisphaeriales</taxon>
        <taxon>Apiosporaceae</taxon>
        <taxon>Neoarthrinium</taxon>
    </lineage>
</organism>
<proteinExistence type="inferred from homology"/>
<feature type="domain" description="Rhodopsin" evidence="8">
    <location>
        <begin position="16"/>
        <end position="250"/>
    </location>
</feature>
<evidence type="ECO:0000256" key="6">
    <source>
        <dbReference type="SAM" id="MobiDB-lite"/>
    </source>
</evidence>
<dbReference type="Pfam" id="PF20684">
    <property type="entry name" value="Fung_rhodopsin"/>
    <property type="match status" value="1"/>
</dbReference>
<dbReference type="AlphaFoldDB" id="A0A9P9WAV3"/>
<dbReference type="PANTHER" id="PTHR33048">
    <property type="entry name" value="PTH11-LIKE INTEGRAL MEMBRANE PROTEIN (AFU_ORTHOLOGUE AFUA_5G11245)"/>
    <property type="match status" value="1"/>
</dbReference>
<name>A0A9P9WAV3_9PEZI</name>
<feature type="region of interest" description="Disordered" evidence="6">
    <location>
        <begin position="265"/>
        <end position="300"/>
    </location>
</feature>
<feature type="compositionally biased region" description="Polar residues" evidence="6">
    <location>
        <begin position="317"/>
        <end position="329"/>
    </location>
</feature>
<comment type="similarity">
    <text evidence="5">Belongs to the SAT4 family.</text>
</comment>
<dbReference type="GO" id="GO:0016020">
    <property type="term" value="C:membrane"/>
    <property type="evidence" value="ECO:0007669"/>
    <property type="project" value="UniProtKB-SubCell"/>
</dbReference>
<accession>A0A9P9WAV3</accession>
<evidence type="ECO:0000256" key="1">
    <source>
        <dbReference type="ARBA" id="ARBA00004141"/>
    </source>
</evidence>
<reference evidence="9" key="1">
    <citation type="submission" date="2021-03" db="EMBL/GenBank/DDBJ databases">
        <title>Revisited historic fungal species revealed as producer of novel bioactive compounds through whole genome sequencing and comparative genomics.</title>
        <authorList>
            <person name="Vignolle G.A."/>
            <person name="Hochenegger N."/>
            <person name="Mach R.L."/>
            <person name="Mach-Aigner A.R."/>
            <person name="Javad Rahimi M."/>
            <person name="Salim K.A."/>
            <person name="Chan C.M."/>
            <person name="Lim L.B.L."/>
            <person name="Cai F."/>
            <person name="Druzhinina I.S."/>
            <person name="U'Ren J.M."/>
            <person name="Derntl C."/>
        </authorList>
    </citation>
    <scope>NUCLEOTIDE SEQUENCE</scope>
    <source>
        <strain evidence="9">TUCIM 5799</strain>
    </source>
</reference>
<feature type="transmembrane region" description="Helical" evidence="7">
    <location>
        <begin position="76"/>
        <end position="99"/>
    </location>
</feature>
<gene>
    <name evidence="9" type="ORF">JX265_012382</name>
</gene>
<evidence type="ECO:0000259" key="8">
    <source>
        <dbReference type="Pfam" id="PF20684"/>
    </source>
</evidence>
<feature type="region of interest" description="Disordered" evidence="6">
    <location>
        <begin position="315"/>
        <end position="342"/>
    </location>
</feature>
<comment type="caution">
    <text evidence="9">The sequence shown here is derived from an EMBL/GenBank/DDBJ whole genome shotgun (WGS) entry which is preliminary data.</text>
</comment>
<evidence type="ECO:0000313" key="10">
    <source>
        <dbReference type="Proteomes" id="UP000829685"/>
    </source>
</evidence>
<comment type="subcellular location">
    <subcellularLocation>
        <location evidence="1">Membrane</location>
        <topology evidence="1">Multi-pass membrane protein</topology>
    </subcellularLocation>
</comment>
<keyword evidence="3 7" id="KW-1133">Transmembrane helix</keyword>